<dbReference type="InterPro" id="IPR043134">
    <property type="entry name" value="GTP-CH-I_N"/>
</dbReference>
<dbReference type="AlphaFoldDB" id="A0A484ZM08"/>
<keyword evidence="1" id="KW-0378">Hydrolase</keyword>
<gene>
    <name evidence="1" type="primary">folE_1</name>
    <name evidence="1" type="ORF">NCTC12282_03942</name>
</gene>
<dbReference type="EC" id="3.5.4.16" evidence="1"/>
<organism evidence="1 2">
    <name type="scientific">Budvicia aquatica</name>
    <dbReference type="NCBI Taxonomy" id="82979"/>
    <lineage>
        <taxon>Bacteria</taxon>
        <taxon>Pseudomonadati</taxon>
        <taxon>Pseudomonadota</taxon>
        <taxon>Gammaproteobacteria</taxon>
        <taxon>Enterobacterales</taxon>
        <taxon>Budviciaceae</taxon>
        <taxon>Budvicia</taxon>
    </lineage>
</organism>
<sequence>MSSLSKEAILVHAALEAKGLETPLRGAVLDSDIRKQRIQAHIDRDYATA</sequence>
<dbReference type="GO" id="GO:0003934">
    <property type="term" value="F:GTP cyclohydrolase I activity"/>
    <property type="evidence" value="ECO:0007669"/>
    <property type="project" value="UniProtKB-EC"/>
</dbReference>
<accession>A0A484ZM08</accession>
<evidence type="ECO:0000313" key="1">
    <source>
        <dbReference type="EMBL" id="VFS49464.1"/>
    </source>
</evidence>
<name>A0A484ZM08_9GAMM</name>
<reference evidence="1 2" key="1">
    <citation type="submission" date="2019-03" db="EMBL/GenBank/DDBJ databases">
        <authorList>
            <consortium name="Pathogen Informatics"/>
        </authorList>
    </citation>
    <scope>NUCLEOTIDE SEQUENCE [LARGE SCALE GENOMIC DNA]</scope>
    <source>
        <strain evidence="1 2">NCTC12282</strain>
    </source>
</reference>
<evidence type="ECO:0000313" key="2">
    <source>
        <dbReference type="Proteomes" id="UP000373449"/>
    </source>
</evidence>
<dbReference type="RefSeq" id="WP_218046370.1">
    <property type="nucleotide sequence ID" value="NZ_CAADJA010000002.1"/>
</dbReference>
<dbReference type="Proteomes" id="UP000373449">
    <property type="component" value="Unassembled WGS sequence"/>
</dbReference>
<dbReference type="EMBL" id="CAADJA010000002">
    <property type="protein sequence ID" value="VFS49464.1"/>
    <property type="molecule type" value="Genomic_DNA"/>
</dbReference>
<proteinExistence type="predicted"/>
<protein>
    <submittedName>
        <fullName evidence="1">GTP cyclohydrolase 1</fullName>
        <ecNumber evidence="1">3.5.4.16</ecNumber>
    </submittedName>
</protein>
<dbReference type="Gene3D" id="1.10.286.10">
    <property type="match status" value="1"/>
</dbReference>